<evidence type="ECO:0000313" key="1">
    <source>
        <dbReference type="EMBL" id="SDK43222.1"/>
    </source>
</evidence>
<accession>A0A1G9BUT0</accession>
<dbReference type="RefSeq" id="WP_092157779.1">
    <property type="nucleotide sequence ID" value="NZ_FNGA01000001.1"/>
</dbReference>
<dbReference type="InterPro" id="IPR011989">
    <property type="entry name" value="ARM-like"/>
</dbReference>
<dbReference type="STRING" id="246191.SAMN05660337_0430"/>
<name>A0A1G9BUT0_9BACT</name>
<dbReference type="EMBL" id="FNGA01000001">
    <property type="protein sequence ID" value="SDK43222.1"/>
    <property type="molecule type" value="Genomic_DNA"/>
</dbReference>
<proteinExistence type="predicted"/>
<dbReference type="Gene3D" id="1.25.10.10">
    <property type="entry name" value="Leucine-rich Repeat Variant"/>
    <property type="match status" value="1"/>
</dbReference>
<dbReference type="Proteomes" id="UP000199053">
    <property type="component" value="Unassembled WGS sequence"/>
</dbReference>
<gene>
    <name evidence="1" type="ORF">SAMN05660337_0430</name>
</gene>
<dbReference type="InterPro" id="IPR016024">
    <property type="entry name" value="ARM-type_fold"/>
</dbReference>
<dbReference type="AlphaFoldDB" id="A0A1G9BUT0"/>
<dbReference type="NCBIfam" id="NF045662">
    <property type="entry name" value="DVU0298_fam"/>
    <property type="match status" value="1"/>
</dbReference>
<reference evidence="2" key="1">
    <citation type="submission" date="2016-10" db="EMBL/GenBank/DDBJ databases">
        <authorList>
            <person name="Varghese N."/>
            <person name="Submissions S."/>
        </authorList>
    </citation>
    <scope>NUCLEOTIDE SEQUENCE [LARGE SCALE GENOMIC DNA]</scope>
    <source>
        <strain evidence="2">DSM 16995</strain>
    </source>
</reference>
<keyword evidence="2" id="KW-1185">Reference proteome</keyword>
<dbReference type="SUPFAM" id="SSF48371">
    <property type="entry name" value="ARM repeat"/>
    <property type="match status" value="1"/>
</dbReference>
<dbReference type="Pfam" id="PF13513">
    <property type="entry name" value="HEAT_EZ"/>
    <property type="match status" value="1"/>
</dbReference>
<organism evidence="1 2">
    <name type="scientific">Maridesulfovibrio ferrireducens</name>
    <dbReference type="NCBI Taxonomy" id="246191"/>
    <lineage>
        <taxon>Bacteria</taxon>
        <taxon>Pseudomonadati</taxon>
        <taxon>Thermodesulfobacteriota</taxon>
        <taxon>Desulfovibrionia</taxon>
        <taxon>Desulfovibrionales</taxon>
        <taxon>Desulfovibrionaceae</taxon>
        <taxon>Maridesulfovibrio</taxon>
    </lineage>
</organism>
<sequence>MAVGRQVKKAVITALADENWEQKISELMKDHPMQTLIAPLFSSLCAPSEIVRWHGISSFGQVVDRMFAEDAARARIVMRRIMWMLNEESGGCGWGVPEAMGEITASNKVLADEYGRILLSYIHEEEGKPENYLEFTLLLRGAIWGVARLAQNRPDIVKPATDDLIKFLGSSDPALVGIACWALGGLKSKGAVTQLEKLTDRQTSINIYKDRLLQSVAVGQLAQEALEKISGE</sequence>
<dbReference type="InterPro" id="IPR054701">
    <property type="entry name" value="DVU0298-like"/>
</dbReference>
<dbReference type="OrthoDB" id="5430983at2"/>
<evidence type="ECO:0000313" key="2">
    <source>
        <dbReference type="Proteomes" id="UP000199053"/>
    </source>
</evidence>
<protein>
    <submittedName>
        <fullName evidence="1">HEAT-like repeat-containing protein</fullName>
    </submittedName>
</protein>